<keyword evidence="2" id="KW-1185">Reference proteome</keyword>
<evidence type="ECO:0000313" key="2">
    <source>
        <dbReference type="Proteomes" id="UP000256305"/>
    </source>
</evidence>
<evidence type="ECO:0000313" key="1">
    <source>
        <dbReference type="EMBL" id="REJ11091.1"/>
    </source>
</evidence>
<proteinExistence type="predicted"/>
<dbReference type="Proteomes" id="UP000256305">
    <property type="component" value="Unassembled WGS sequence"/>
</dbReference>
<comment type="caution">
    <text evidence="1">The sequence shown here is derived from an EMBL/GenBank/DDBJ whole genome shotgun (WGS) entry which is preliminary data.</text>
</comment>
<name>A0A3E0JDT9_9BACI</name>
<keyword evidence="1" id="KW-0067">ATP-binding</keyword>
<dbReference type="InterPro" id="IPR027417">
    <property type="entry name" value="P-loop_NTPase"/>
</dbReference>
<accession>A0A3E0JDT9</accession>
<dbReference type="RefSeq" id="WP_115822080.1">
    <property type="nucleotide sequence ID" value="NZ_QUAE01000001.1"/>
</dbReference>
<sequence length="183" mass="20902">MNRYVVMTVGMTHSGKSTFARMLEEALKNTVVIDQDDQAAFLNTHYSRLVPGHGPNTIKHSMTKMLVDYAVEETDLHLIICNSNRNPKARKALLDDFEWKGFSTILVNFDVPITLLEKRVADRKRDSSVLRTASSFAEVLRRQQEESPHIQPPSDEEVDHFFTIEKEGEVMDVIRRIADLLSS</sequence>
<dbReference type="AlphaFoldDB" id="A0A3E0JDT9"/>
<gene>
    <name evidence="1" type="ORF">DYE48_01460</name>
</gene>
<protein>
    <submittedName>
        <fullName evidence="1">ATP-binding protein</fullName>
    </submittedName>
</protein>
<dbReference type="SUPFAM" id="SSF52540">
    <property type="entry name" value="P-loop containing nucleoside triphosphate hydrolases"/>
    <property type="match status" value="1"/>
</dbReference>
<dbReference type="Gene3D" id="3.40.50.300">
    <property type="entry name" value="P-loop containing nucleotide triphosphate hydrolases"/>
    <property type="match status" value="1"/>
</dbReference>
<dbReference type="Pfam" id="PF13671">
    <property type="entry name" value="AAA_33"/>
    <property type="match status" value="1"/>
</dbReference>
<reference evidence="1 2" key="1">
    <citation type="submission" date="2018-08" db="EMBL/GenBank/DDBJ databases">
        <title>Genome sequence of Halobacillus trueperi KCTC 3686.</title>
        <authorList>
            <person name="Cho K.H."/>
            <person name="Kwak M.-J."/>
            <person name="Kim B.-Y."/>
            <person name="Chun J."/>
        </authorList>
    </citation>
    <scope>NUCLEOTIDE SEQUENCE [LARGE SCALE GENOMIC DNA]</scope>
    <source>
        <strain evidence="1 2">KCTC 3686</strain>
    </source>
</reference>
<organism evidence="1 2">
    <name type="scientific">Halobacillus trueperi</name>
    <dbReference type="NCBI Taxonomy" id="156205"/>
    <lineage>
        <taxon>Bacteria</taxon>
        <taxon>Bacillati</taxon>
        <taxon>Bacillota</taxon>
        <taxon>Bacilli</taxon>
        <taxon>Bacillales</taxon>
        <taxon>Bacillaceae</taxon>
        <taxon>Halobacillus</taxon>
    </lineage>
</organism>
<dbReference type="EMBL" id="QUAE01000001">
    <property type="protein sequence ID" value="REJ11091.1"/>
    <property type="molecule type" value="Genomic_DNA"/>
</dbReference>
<dbReference type="GO" id="GO:0005524">
    <property type="term" value="F:ATP binding"/>
    <property type="evidence" value="ECO:0007669"/>
    <property type="project" value="UniProtKB-KW"/>
</dbReference>
<keyword evidence="1" id="KW-0547">Nucleotide-binding</keyword>